<keyword evidence="1" id="KW-1003">Cell membrane</keyword>
<reference evidence="7 8" key="1">
    <citation type="submission" date="2011-03" db="EMBL/GenBank/DDBJ databases">
        <authorList>
            <person name="Weinstock G."/>
            <person name="Sodergren E."/>
            <person name="Clifton S."/>
            <person name="Fulton L."/>
            <person name="Fulton B."/>
            <person name="Courtney L."/>
            <person name="Fronick C."/>
            <person name="Harrison M."/>
            <person name="Strong C."/>
            <person name="Farmer C."/>
            <person name="Delahaunty K."/>
            <person name="Markovic C."/>
            <person name="Hall O."/>
            <person name="Minx P."/>
            <person name="Tomlinson C."/>
            <person name="Mitreva M."/>
            <person name="Hou S."/>
            <person name="Chen J."/>
            <person name="Wollam A."/>
            <person name="Pepin K.H."/>
            <person name="Johnson M."/>
            <person name="Bhonagiri V."/>
            <person name="Zhang X."/>
            <person name="Suruliraj S."/>
            <person name="Warren W."/>
            <person name="Chinwalla A."/>
            <person name="Mardis E.R."/>
            <person name="Wilson R.K."/>
        </authorList>
    </citation>
    <scope>NUCLEOTIDE SEQUENCE [LARGE SCALE GENOMIC DNA]</scope>
    <source>
        <strain evidence="7 8">YIT 11840</strain>
    </source>
</reference>
<accession>G5STZ4</accession>
<dbReference type="InterPro" id="IPR036465">
    <property type="entry name" value="vWFA_dom_sf"/>
</dbReference>
<feature type="transmembrane region" description="Helical" evidence="5">
    <location>
        <begin position="60"/>
        <end position="78"/>
    </location>
</feature>
<dbReference type="GeneID" id="93558179"/>
<comment type="caution">
    <text evidence="7">The sequence shown here is derived from an EMBL/GenBank/DDBJ whole genome shotgun (WGS) entry which is preliminary data.</text>
</comment>
<dbReference type="Proteomes" id="UP000003598">
    <property type="component" value="Unassembled WGS sequence"/>
</dbReference>
<evidence type="ECO:0000256" key="4">
    <source>
        <dbReference type="ARBA" id="ARBA00023136"/>
    </source>
</evidence>
<keyword evidence="2 5" id="KW-0812">Transmembrane</keyword>
<dbReference type="PATRIC" id="fig|762968.3.peg.2533"/>
<dbReference type="OrthoDB" id="6206554at2"/>
<keyword evidence="4 5" id="KW-0472">Membrane</keyword>
<keyword evidence="8" id="KW-1185">Reference proteome</keyword>
<dbReference type="HOGENOM" id="CLU_024570_1_0_10"/>
<dbReference type="STRING" id="762968.HMPREF9441_02849"/>
<dbReference type="eggNOG" id="COG2304">
    <property type="taxonomic scope" value="Bacteria"/>
</dbReference>
<evidence type="ECO:0000256" key="1">
    <source>
        <dbReference type="ARBA" id="ARBA00022475"/>
    </source>
</evidence>
<evidence type="ECO:0000256" key="2">
    <source>
        <dbReference type="ARBA" id="ARBA00022692"/>
    </source>
</evidence>
<dbReference type="Pfam" id="PF13519">
    <property type="entry name" value="VWA_2"/>
    <property type="match status" value="1"/>
</dbReference>
<dbReference type="InterPro" id="IPR024163">
    <property type="entry name" value="Aerotolerance_reg_N"/>
</dbReference>
<evidence type="ECO:0000256" key="5">
    <source>
        <dbReference type="SAM" id="Phobius"/>
    </source>
</evidence>
<dbReference type="AlphaFoldDB" id="G5STZ4"/>
<evidence type="ECO:0000313" key="8">
    <source>
        <dbReference type="Proteomes" id="UP000003598"/>
    </source>
</evidence>
<dbReference type="PANTHER" id="PTHR22550:SF5">
    <property type="entry name" value="LEUCINE ZIPPER PROTEIN 4"/>
    <property type="match status" value="1"/>
</dbReference>
<protein>
    <submittedName>
        <fullName evidence="7">von Willebrand factor type A domain protein</fullName>
    </submittedName>
</protein>
<dbReference type="Gene3D" id="3.40.50.410">
    <property type="entry name" value="von Willebrand factor, type A domain"/>
    <property type="match status" value="1"/>
</dbReference>
<name>G5STZ4_9BACT</name>
<dbReference type="PANTHER" id="PTHR22550">
    <property type="entry name" value="SPORE GERMINATION PROTEIN"/>
    <property type="match status" value="1"/>
</dbReference>
<sequence>MFRFEEPLYLYLLLLIPLLAGLHYATNYYRRKRLLRYGDIELLKGLMPDVSAARREVKTWLMLAALALLIFTLARPQFGTKMDTRKRQGIEAIIAMDISNSMMAEDVTPSRLEKSKMLVSNIVDKMTDDKIGLIVYAGEAYTQLPITSDYVSAKIFLETINPSMITTQGTDIKQAIDLAMKSFTSNQDVSKAIFVITDGEDNEGGAVEMAKAAAEKGIKVYVLGVGSPQGAPIPMPGSSQYITDNTGNVVVSKLNESMCREIAAAGQGAYIYVDNSSSAQEQLSGYVDKLAKKEMESAVYSEYDEQFQAVALLVLLVLVLDVLIVERKNPLFKNIKLFRKLSKEERHVTWDI</sequence>
<organism evidence="7 8">
    <name type="scientific">Paraprevotella clara YIT 11840</name>
    <dbReference type="NCBI Taxonomy" id="762968"/>
    <lineage>
        <taxon>Bacteria</taxon>
        <taxon>Pseudomonadati</taxon>
        <taxon>Bacteroidota</taxon>
        <taxon>Bacteroidia</taxon>
        <taxon>Bacteroidales</taxon>
        <taxon>Prevotellaceae</taxon>
        <taxon>Paraprevotella</taxon>
    </lineage>
</organism>
<dbReference type="Pfam" id="PF07584">
    <property type="entry name" value="BatA"/>
    <property type="match status" value="1"/>
</dbReference>
<dbReference type="PROSITE" id="PS50234">
    <property type="entry name" value="VWFA"/>
    <property type="match status" value="1"/>
</dbReference>
<evidence type="ECO:0000259" key="6">
    <source>
        <dbReference type="PROSITE" id="PS50234"/>
    </source>
</evidence>
<dbReference type="SUPFAM" id="SSF53300">
    <property type="entry name" value="vWA-like"/>
    <property type="match status" value="1"/>
</dbReference>
<evidence type="ECO:0000313" key="7">
    <source>
        <dbReference type="EMBL" id="EHG99237.1"/>
    </source>
</evidence>
<dbReference type="InterPro" id="IPR050768">
    <property type="entry name" value="UPF0353/GerABKA_families"/>
</dbReference>
<feature type="domain" description="VWFA" evidence="6">
    <location>
        <begin position="91"/>
        <end position="290"/>
    </location>
</feature>
<dbReference type="InterPro" id="IPR002035">
    <property type="entry name" value="VWF_A"/>
</dbReference>
<evidence type="ECO:0000256" key="3">
    <source>
        <dbReference type="ARBA" id="ARBA00022989"/>
    </source>
</evidence>
<proteinExistence type="predicted"/>
<dbReference type="SMART" id="SM00327">
    <property type="entry name" value="VWA"/>
    <property type="match status" value="1"/>
</dbReference>
<gene>
    <name evidence="7" type="ORF">HMPREF9441_02849</name>
</gene>
<keyword evidence="3 5" id="KW-1133">Transmembrane helix</keyword>
<dbReference type="RefSeq" id="WP_008621646.1">
    <property type="nucleotide sequence ID" value="NZ_JH376616.1"/>
</dbReference>
<feature type="transmembrane region" description="Helical" evidence="5">
    <location>
        <begin position="6"/>
        <end position="26"/>
    </location>
</feature>
<dbReference type="EMBL" id="AFFY01000045">
    <property type="protein sequence ID" value="EHG99237.1"/>
    <property type="molecule type" value="Genomic_DNA"/>
</dbReference>